<organism evidence="3 4">
    <name type="scientific">Monilinia fructigena</name>
    <dbReference type="NCBI Taxonomy" id="38457"/>
    <lineage>
        <taxon>Eukaryota</taxon>
        <taxon>Fungi</taxon>
        <taxon>Dikarya</taxon>
        <taxon>Ascomycota</taxon>
        <taxon>Pezizomycotina</taxon>
        <taxon>Leotiomycetes</taxon>
        <taxon>Helotiales</taxon>
        <taxon>Sclerotiniaceae</taxon>
        <taxon>Monilinia</taxon>
    </lineage>
</organism>
<dbReference type="Pfam" id="PF00067">
    <property type="entry name" value="p450"/>
    <property type="match status" value="1"/>
</dbReference>
<protein>
    <submittedName>
        <fullName evidence="3">Uncharacterized protein</fullName>
    </submittedName>
</protein>
<dbReference type="Proteomes" id="UP000249056">
    <property type="component" value="Unassembled WGS sequence"/>
</dbReference>
<dbReference type="SUPFAM" id="SSF48264">
    <property type="entry name" value="Cytochrome P450"/>
    <property type="match status" value="1"/>
</dbReference>
<dbReference type="EMBL" id="QKRW01000047">
    <property type="protein sequence ID" value="RAL59832.1"/>
    <property type="molecule type" value="Genomic_DNA"/>
</dbReference>
<evidence type="ECO:0000256" key="1">
    <source>
        <dbReference type="ARBA" id="ARBA00023026"/>
    </source>
</evidence>
<evidence type="ECO:0000313" key="4">
    <source>
        <dbReference type="Proteomes" id="UP000249056"/>
    </source>
</evidence>
<keyword evidence="1" id="KW-0843">Virulence</keyword>
<dbReference type="GO" id="GO:0020037">
    <property type="term" value="F:heme binding"/>
    <property type="evidence" value="ECO:0007669"/>
    <property type="project" value="InterPro"/>
</dbReference>
<accession>A0A395IHM7</accession>
<dbReference type="OrthoDB" id="3945418at2759"/>
<keyword evidence="4" id="KW-1185">Reference proteome</keyword>
<dbReference type="GO" id="GO:0004497">
    <property type="term" value="F:monooxygenase activity"/>
    <property type="evidence" value="ECO:0007669"/>
    <property type="project" value="InterPro"/>
</dbReference>
<name>A0A395IHM7_9HELO</name>
<sequence>MLTNTHFHLLDNPNLLQTLRDELKEAMPDRYARANLKDLEALPFLNAVANEGLRLSYGISTRLPRISPYETMAYKNLGDPRRHPRLNDFNPHPPRPQHLPLPPNLQPLPLAPFPLPLFPFPSPNPNPRPLPRKIHGRLRQRIPLLRRHQPRTRRDPPHARDHLSTL</sequence>
<dbReference type="InterPro" id="IPR036396">
    <property type="entry name" value="Cyt_P450_sf"/>
</dbReference>
<feature type="compositionally biased region" description="Basic and acidic residues" evidence="2">
    <location>
        <begin position="152"/>
        <end position="166"/>
    </location>
</feature>
<dbReference type="AlphaFoldDB" id="A0A395IHM7"/>
<feature type="compositionally biased region" description="Basic residues" evidence="2">
    <location>
        <begin position="130"/>
        <end position="151"/>
    </location>
</feature>
<gene>
    <name evidence="3" type="ORF">DID88_000461</name>
</gene>
<comment type="caution">
    <text evidence="3">The sequence shown here is derived from an EMBL/GenBank/DDBJ whole genome shotgun (WGS) entry which is preliminary data.</text>
</comment>
<dbReference type="InterPro" id="IPR001128">
    <property type="entry name" value="Cyt_P450"/>
</dbReference>
<dbReference type="Gene3D" id="1.10.630.10">
    <property type="entry name" value="Cytochrome P450"/>
    <property type="match status" value="1"/>
</dbReference>
<reference evidence="3 4" key="1">
    <citation type="submission" date="2018-06" db="EMBL/GenBank/DDBJ databases">
        <title>Genome Sequence of the Brown Rot Fungal Pathogen Monilinia fructigena.</title>
        <authorList>
            <person name="Landi L."/>
            <person name="De Miccolis Angelini R.M."/>
            <person name="Pollastro S."/>
            <person name="Abate D."/>
            <person name="Faretra F."/>
            <person name="Romanazzi G."/>
        </authorList>
    </citation>
    <scope>NUCLEOTIDE SEQUENCE [LARGE SCALE GENOMIC DNA]</scope>
    <source>
        <strain evidence="3 4">Mfrg269</strain>
    </source>
</reference>
<dbReference type="GO" id="GO:0016705">
    <property type="term" value="F:oxidoreductase activity, acting on paired donors, with incorporation or reduction of molecular oxygen"/>
    <property type="evidence" value="ECO:0007669"/>
    <property type="project" value="InterPro"/>
</dbReference>
<evidence type="ECO:0000313" key="3">
    <source>
        <dbReference type="EMBL" id="RAL59832.1"/>
    </source>
</evidence>
<proteinExistence type="predicted"/>
<feature type="region of interest" description="Disordered" evidence="2">
    <location>
        <begin position="119"/>
        <end position="166"/>
    </location>
</feature>
<feature type="compositionally biased region" description="Pro residues" evidence="2">
    <location>
        <begin position="119"/>
        <end position="129"/>
    </location>
</feature>
<dbReference type="GO" id="GO:0005506">
    <property type="term" value="F:iron ion binding"/>
    <property type="evidence" value="ECO:0007669"/>
    <property type="project" value="InterPro"/>
</dbReference>
<evidence type="ECO:0000256" key="2">
    <source>
        <dbReference type="SAM" id="MobiDB-lite"/>
    </source>
</evidence>